<sequence>MSDGWLVGEKTGNNRILDQVDADKADEIMDAIENGEVEKILSRVDEAGNVTIKQLDSAGNVIGKWP</sequence>
<name>A0ABY1L0B6_9FLAO</name>
<proteinExistence type="predicted"/>
<dbReference type="Proteomes" id="UP000185728">
    <property type="component" value="Unassembled WGS sequence"/>
</dbReference>
<comment type="caution">
    <text evidence="1">The sequence shown here is derived from an EMBL/GenBank/DDBJ whole genome shotgun (WGS) entry which is preliminary data.</text>
</comment>
<evidence type="ECO:0000313" key="2">
    <source>
        <dbReference type="Proteomes" id="UP000185728"/>
    </source>
</evidence>
<keyword evidence="2" id="KW-1185">Reference proteome</keyword>
<evidence type="ECO:0000313" key="1">
    <source>
        <dbReference type="EMBL" id="SIT01180.1"/>
    </source>
</evidence>
<protein>
    <submittedName>
        <fullName evidence="1">Uncharacterized protein</fullName>
    </submittedName>
</protein>
<gene>
    <name evidence="1" type="ORF">SAMN05421766_1077</name>
</gene>
<dbReference type="RefSeq" id="WP_175609919.1">
    <property type="nucleotide sequence ID" value="NZ_FTOB01000007.1"/>
</dbReference>
<dbReference type="EMBL" id="FTOB01000007">
    <property type="protein sequence ID" value="SIT01180.1"/>
    <property type="molecule type" value="Genomic_DNA"/>
</dbReference>
<organism evidence="1 2">
    <name type="scientific">Zobellia uliginosa</name>
    <dbReference type="NCBI Taxonomy" id="143224"/>
    <lineage>
        <taxon>Bacteria</taxon>
        <taxon>Pseudomonadati</taxon>
        <taxon>Bacteroidota</taxon>
        <taxon>Flavobacteriia</taxon>
        <taxon>Flavobacteriales</taxon>
        <taxon>Flavobacteriaceae</taxon>
        <taxon>Zobellia</taxon>
    </lineage>
</organism>
<accession>A0ABY1L0B6</accession>
<reference evidence="1 2" key="1">
    <citation type="submission" date="2017-01" db="EMBL/GenBank/DDBJ databases">
        <authorList>
            <person name="Varghese N."/>
            <person name="Submissions S."/>
        </authorList>
    </citation>
    <scope>NUCLEOTIDE SEQUENCE [LARGE SCALE GENOMIC DNA]</scope>
    <source>
        <strain evidence="1 2">DSM 2061</strain>
    </source>
</reference>